<proteinExistence type="predicted"/>
<dbReference type="EMBL" id="JAPZBR010000001">
    <property type="protein sequence ID" value="KAJ5367204.1"/>
    <property type="molecule type" value="Genomic_DNA"/>
</dbReference>
<reference evidence="1" key="1">
    <citation type="submission" date="2022-12" db="EMBL/GenBank/DDBJ databases">
        <authorList>
            <person name="Petersen C."/>
        </authorList>
    </citation>
    <scope>NUCLEOTIDE SEQUENCE</scope>
    <source>
        <strain evidence="1">IBT 35675</strain>
    </source>
</reference>
<sequence length="80" mass="8470">MRVRTSTNLYVVLTSEYPSLVAAATAAAAGEEKIDILRCHLAAGANVDPSLEQGEYREALEAAQGLQDSDDSDADMVVQS</sequence>
<dbReference type="AlphaFoldDB" id="A0A9W9RY60"/>
<keyword evidence="2" id="KW-1185">Reference proteome</keyword>
<gene>
    <name evidence="1" type="ORF">N7541_001145</name>
</gene>
<comment type="caution">
    <text evidence="1">The sequence shown here is derived from an EMBL/GenBank/DDBJ whole genome shotgun (WGS) entry which is preliminary data.</text>
</comment>
<name>A0A9W9RY60_PENBR</name>
<accession>A0A9W9RY60</accession>
<evidence type="ECO:0000313" key="1">
    <source>
        <dbReference type="EMBL" id="KAJ5367204.1"/>
    </source>
</evidence>
<protein>
    <submittedName>
        <fullName evidence="1">Uncharacterized protein</fullName>
    </submittedName>
</protein>
<reference evidence="1" key="2">
    <citation type="journal article" date="2023" name="IMA Fungus">
        <title>Comparative genomic study of the Penicillium genus elucidates a diverse pangenome and 15 lateral gene transfer events.</title>
        <authorList>
            <person name="Petersen C."/>
            <person name="Sorensen T."/>
            <person name="Nielsen M.R."/>
            <person name="Sondergaard T.E."/>
            <person name="Sorensen J.L."/>
            <person name="Fitzpatrick D.A."/>
            <person name="Frisvad J.C."/>
            <person name="Nielsen K.L."/>
        </authorList>
    </citation>
    <scope>NUCLEOTIDE SEQUENCE</scope>
    <source>
        <strain evidence="1">IBT 35675</strain>
    </source>
</reference>
<evidence type="ECO:0000313" key="2">
    <source>
        <dbReference type="Proteomes" id="UP001148299"/>
    </source>
</evidence>
<dbReference type="Proteomes" id="UP001148299">
    <property type="component" value="Unassembled WGS sequence"/>
</dbReference>
<organism evidence="1 2">
    <name type="scientific">Penicillium brevicompactum</name>
    <dbReference type="NCBI Taxonomy" id="5074"/>
    <lineage>
        <taxon>Eukaryota</taxon>
        <taxon>Fungi</taxon>
        <taxon>Dikarya</taxon>
        <taxon>Ascomycota</taxon>
        <taxon>Pezizomycotina</taxon>
        <taxon>Eurotiomycetes</taxon>
        <taxon>Eurotiomycetidae</taxon>
        <taxon>Eurotiales</taxon>
        <taxon>Aspergillaceae</taxon>
        <taxon>Penicillium</taxon>
    </lineage>
</organism>